<feature type="binding site" evidence="2">
    <location>
        <position position="245"/>
    </location>
    <ligand>
        <name>2-oxoglutarate</name>
        <dbReference type="ChEBI" id="CHEBI:16810"/>
    </ligand>
</feature>
<dbReference type="EMBL" id="JALJOR010000007">
    <property type="protein sequence ID" value="KAK9814334.1"/>
    <property type="molecule type" value="Genomic_DNA"/>
</dbReference>
<dbReference type="InterPro" id="IPR005123">
    <property type="entry name" value="Oxoglu/Fe-dep_dioxygenase_dom"/>
</dbReference>
<dbReference type="GO" id="GO:0008198">
    <property type="term" value="F:ferrous iron binding"/>
    <property type="evidence" value="ECO:0007669"/>
    <property type="project" value="TreeGrafter"/>
</dbReference>
<dbReference type="GO" id="GO:0035516">
    <property type="term" value="F:broad specificity oxidative DNA demethylase activity"/>
    <property type="evidence" value="ECO:0007669"/>
    <property type="project" value="TreeGrafter"/>
</dbReference>
<evidence type="ECO:0000313" key="5">
    <source>
        <dbReference type="Proteomes" id="UP001489004"/>
    </source>
</evidence>
<protein>
    <recommendedName>
        <fullName evidence="3">Fe2OG dioxygenase domain-containing protein</fullName>
    </recommendedName>
</protein>
<gene>
    <name evidence="4" type="ORF">WJX72_004103</name>
</gene>
<feature type="binding site" evidence="2">
    <location>
        <position position="239"/>
    </location>
    <ligand>
        <name>2-oxoglutarate</name>
        <dbReference type="ChEBI" id="CHEBI:16810"/>
    </ligand>
</feature>
<feature type="domain" description="Fe2OG dioxygenase" evidence="3">
    <location>
        <begin position="150"/>
        <end position="248"/>
    </location>
</feature>
<evidence type="ECO:0000256" key="2">
    <source>
        <dbReference type="PIRSR" id="PIRSR632852-1"/>
    </source>
</evidence>
<feature type="binding site" evidence="2">
    <location>
        <position position="169"/>
    </location>
    <ligand>
        <name>2-oxoglutarate</name>
        <dbReference type="ChEBI" id="CHEBI:16810"/>
    </ligand>
</feature>
<feature type="binding site" evidence="2">
    <location>
        <position position="157"/>
    </location>
    <ligand>
        <name>2-oxoglutarate</name>
        <dbReference type="ChEBI" id="CHEBI:16810"/>
    </ligand>
</feature>
<dbReference type="PROSITE" id="PS51471">
    <property type="entry name" value="FE2OG_OXY"/>
    <property type="match status" value="1"/>
</dbReference>
<accession>A0AAW1Q2G0</accession>
<feature type="binding site" evidence="2">
    <location>
        <position position="227"/>
    </location>
    <ligand>
        <name>2-oxoglutarate</name>
        <dbReference type="ChEBI" id="CHEBI:16810"/>
    </ligand>
</feature>
<dbReference type="InterPro" id="IPR027450">
    <property type="entry name" value="AlkB-like"/>
</dbReference>
<dbReference type="GO" id="GO:0006307">
    <property type="term" value="P:DNA alkylation repair"/>
    <property type="evidence" value="ECO:0007669"/>
    <property type="project" value="TreeGrafter"/>
</dbReference>
<sequence>MTGKRQAPTDCLEPSSKLARVAIPAIERSKGLPDYDDIPPASFDIAKGIRQNHARAIKKGDLDLVYFKPFLASATAKALYQWCLTALPWYKVQYRTRGIDIDTPRFTTTFGIDQAFKPGSSLSVYERKPRPIPAPLQALLDQVSQATGADYNFLLINFYQDGTNSITYHSDDEKFLGPLPTIASLSLGGSRDFLMKHKEDPKRKEKFLLEAGDLIVMRGSTQAKWLHAVPKRTSTVQPRINITFRKALNIAGTNNYYKYNVGDGPVHKLVNGRMQPVAGT</sequence>
<evidence type="ECO:0000313" key="4">
    <source>
        <dbReference type="EMBL" id="KAK9814334.1"/>
    </source>
</evidence>
<dbReference type="Proteomes" id="UP001489004">
    <property type="component" value="Unassembled WGS sequence"/>
</dbReference>
<evidence type="ECO:0000256" key="1">
    <source>
        <dbReference type="ARBA" id="ARBA00007879"/>
    </source>
</evidence>
<feature type="binding site" evidence="2">
    <location>
        <position position="172"/>
    </location>
    <ligand>
        <name>substrate</name>
    </ligand>
</feature>
<organism evidence="4 5">
    <name type="scientific">[Myrmecia] bisecta</name>
    <dbReference type="NCBI Taxonomy" id="41462"/>
    <lineage>
        <taxon>Eukaryota</taxon>
        <taxon>Viridiplantae</taxon>
        <taxon>Chlorophyta</taxon>
        <taxon>core chlorophytes</taxon>
        <taxon>Trebouxiophyceae</taxon>
        <taxon>Trebouxiales</taxon>
        <taxon>Trebouxiaceae</taxon>
        <taxon>Myrmecia</taxon>
    </lineage>
</organism>
<feature type="binding site" evidence="2">
    <location>
        <position position="243"/>
    </location>
    <ligand>
        <name>2-oxoglutarate</name>
        <dbReference type="ChEBI" id="CHEBI:16810"/>
    </ligand>
</feature>
<dbReference type="PANTHER" id="PTHR31573:SF1">
    <property type="entry name" value="DNA OXIDATIVE DEMETHYLASE ALKBH2"/>
    <property type="match status" value="1"/>
</dbReference>
<name>A0AAW1Q2G0_9CHLO</name>
<dbReference type="AlphaFoldDB" id="A0AAW1Q2G0"/>
<dbReference type="Pfam" id="PF13532">
    <property type="entry name" value="2OG-FeII_Oxy_2"/>
    <property type="match status" value="1"/>
</dbReference>
<comment type="caution">
    <text evidence="4">The sequence shown here is derived from an EMBL/GenBank/DDBJ whole genome shotgun (WGS) entry which is preliminary data.</text>
</comment>
<evidence type="ECO:0000259" key="3">
    <source>
        <dbReference type="PROSITE" id="PS51471"/>
    </source>
</evidence>
<dbReference type="SUPFAM" id="SSF51197">
    <property type="entry name" value="Clavaminate synthase-like"/>
    <property type="match status" value="1"/>
</dbReference>
<feature type="binding site" evidence="2">
    <location>
        <position position="159"/>
    </location>
    <ligand>
        <name>2-oxoglutarate</name>
        <dbReference type="ChEBI" id="CHEBI:16810"/>
    </ligand>
</feature>
<reference evidence="4 5" key="1">
    <citation type="journal article" date="2024" name="Nat. Commun.">
        <title>Phylogenomics reveals the evolutionary origins of lichenization in chlorophyte algae.</title>
        <authorList>
            <person name="Puginier C."/>
            <person name="Libourel C."/>
            <person name="Otte J."/>
            <person name="Skaloud P."/>
            <person name="Haon M."/>
            <person name="Grisel S."/>
            <person name="Petersen M."/>
            <person name="Berrin J.G."/>
            <person name="Delaux P.M."/>
            <person name="Dal Grande F."/>
            <person name="Keller J."/>
        </authorList>
    </citation>
    <scope>NUCLEOTIDE SEQUENCE [LARGE SCALE GENOMIC DNA]</scope>
    <source>
        <strain evidence="4 5">SAG 2043</strain>
    </source>
</reference>
<keyword evidence="5" id="KW-1185">Reference proteome</keyword>
<dbReference type="InterPro" id="IPR032852">
    <property type="entry name" value="ALKBH2"/>
</dbReference>
<dbReference type="InterPro" id="IPR037151">
    <property type="entry name" value="AlkB-like_sf"/>
</dbReference>
<dbReference type="PANTHER" id="PTHR31573">
    <property type="entry name" value="ALPHA-KETOGLUTARATE-DEPENDENT DIOXYGENASE ALKB HOMOLOG 2"/>
    <property type="match status" value="1"/>
</dbReference>
<proteinExistence type="inferred from homology"/>
<dbReference type="GO" id="GO:0051747">
    <property type="term" value="F:cytosine C-5 DNA demethylase activity"/>
    <property type="evidence" value="ECO:0007669"/>
    <property type="project" value="TreeGrafter"/>
</dbReference>
<dbReference type="Gene3D" id="2.60.120.590">
    <property type="entry name" value="Alpha-ketoglutarate-dependent dioxygenase AlkB-like"/>
    <property type="match status" value="1"/>
</dbReference>
<comment type="similarity">
    <text evidence="1">Belongs to the alkB family.</text>
</comment>